<dbReference type="GO" id="GO:0005506">
    <property type="term" value="F:iron ion binding"/>
    <property type="evidence" value="ECO:0007669"/>
    <property type="project" value="InterPro"/>
</dbReference>
<keyword evidence="5" id="KW-0813">Transport</keyword>
<evidence type="ECO:0000313" key="15">
    <source>
        <dbReference type="EMBL" id="SHH17752.1"/>
    </source>
</evidence>
<comment type="cofactor">
    <cofactor evidence="12">
        <name>Fe(3+)</name>
        <dbReference type="ChEBI" id="CHEBI:29034"/>
    </cofactor>
    <text evidence="12">Binds 1 Fe(3+) ion per subunit. The iron ion 1 is coordinated via 4 cysteine residues.</text>
</comment>
<dbReference type="NCBIfam" id="TIGR00320">
    <property type="entry name" value="dfx_rbo"/>
    <property type="match status" value="1"/>
</dbReference>
<keyword evidence="16" id="KW-1185">Reference proteome</keyword>
<feature type="binding site" evidence="12">
    <location>
        <position position="76"/>
    </location>
    <ligand>
        <name>Fe cation</name>
        <dbReference type="ChEBI" id="CHEBI:24875"/>
        <label>1</label>
    </ligand>
</feature>
<comment type="function">
    <text evidence="9">Catalyzes the one-electron reduction of superoxide anion radical to hydrogen peroxide at a nonheme ferrous iron center. Plays a fundamental role in case of oxidative stress via its superoxide detoxification activity.</text>
</comment>
<keyword evidence="8 12" id="KW-0408">Iron</keyword>
<evidence type="ECO:0000256" key="4">
    <source>
        <dbReference type="ARBA" id="ARBA00014839"/>
    </source>
</evidence>
<dbReference type="InterPro" id="IPR036073">
    <property type="entry name" value="Desulfoferrodoxin_Fe-bd_dom_sf"/>
</dbReference>
<evidence type="ECO:0000256" key="9">
    <source>
        <dbReference type="ARBA" id="ARBA00024690"/>
    </source>
</evidence>
<dbReference type="InterPro" id="IPR038094">
    <property type="entry name" value="Desulfoferrodoxin_N_sf"/>
</dbReference>
<feature type="binding site" evidence="12">
    <location>
        <position position="121"/>
    </location>
    <ligand>
        <name>Fe cation</name>
        <dbReference type="ChEBI" id="CHEBI:24875"/>
        <label>1</label>
    </ligand>
</feature>
<feature type="domain" description="Desulfoferrodoxin ferrous iron-binding" evidence="13">
    <location>
        <begin position="42"/>
        <end position="126"/>
    </location>
</feature>
<evidence type="ECO:0000259" key="13">
    <source>
        <dbReference type="Pfam" id="PF01880"/>
    </source>
</evidence>
<organism evidence="15 16">
    <name type="scientific">Thermosipho atlanticus DSM 15807</name>
    <dbReference type="NCBI Taxonomy" id="1123380"/>
    <lineage>
        <taxon>Bacteria</taxon>
        <taxon>Thermotogati</taxon>
        <taxon>Thermotogota</taxon>
        <taxon>Thermotogae</taxon>
        <taxon>Thermotogales</taxon>
        <taxon>Fervidobacteriaceae</taxon>
        <taxon>Thermosipho</taxon>
    </lineage>
</organism>
<keyword evidence="7" id="KW-0249">Electron transport</keyword>
<dbReference type="InterPro" id="IPR051233">
    <property type="entry name" value="Desulfoferrodoxin_SOR"/>
</dbReference>
<dbReference type="GO" id="GO:0050605">
    <property type="term" value="F:superoxide reductase activity"/>
    <property type="evidence" value="ECO:0007669"/>
    <property type="project" value="UniProtKB-EC"/>
</dbReference>
<evidence type="ECO:0000256" key="3">
    <source>
        <dbReference type="ARBA" id="ARBA00012679"/>
    </source>
</evidence>
<dbReference type="PANTHER" id="PTHR36541:SF1">
    <property type="entry name" value="SUPEROXIDE REDUCTASE-RELATED"/>
    <property type="match status" value="1"/>
</dbReference>
<protein>
    <recommendedName>
        <fullName evidence="4">Desulfoferrodoxin</fullName>
        <ecNumber evidence="3">1.15.1.2</ecNumber>
    </recommendedName>
    <alternativeName>
        <fullName evidence="10">Superoxide reductase</fullName>
    </alternativeName>
</protein>
<dbReference type="EMBL" id="FQXN01000001">
    <property type="protein sequence ID" value="SHH17752.1"/>
    <property type="molecule type" value="Genomic_DNA"/>
</dbReference>
<dbReference type="GO" id="GO:0019430">
    <property type="term" value="P:removal of superoxide radicals"/>
    <property type="evidence" value="ECO:0007669"/>
    <property type="project" value="InterPro"/>
</dbReference>
<dbReference type="Pfam" id="PF06397">
    <property type="entry name" value="Desulfoferrod_N"/>
    <property type="match status" value="1"/>
</dbReference>
<feature type="binding site" evidence="12">
    <location>
        <position position="29"/>
    </location>
    <ligand>
        <name>Fe cation</name>
        <dbReference type="ChEBI" id="CHEBI:24875"/>
        <label>1</label>
    </ligand>
</feature>
<keyword evidence="6 12" id="KW-0479">Metal-binding</keyword>
<evidence type="ECO:0000256" key="12">
    <source>
        <dbReference type="PIRSR" id="PIRSR604793-1"/>
    </source>
</evidence>
<dbReference type="AlphaFoldDB" id="A0A1M5QUI2"/>
<dbReference type="RefSeq" id="WP_073071061.1">
    <property type="nucleotide sequence ID" value="NZ_FQXN01000001.1"/>
</dbReference>
<dbReference type="InterPro" id="IPR002742">
    <property type="entry name" value="Desulfoferrodoxin_Fe-bd_dom"/>
</dbReference>
<dbReference type="InterPro" id="IPR004793">
    <property type="entry name" value="Desulfoferrodoxin_rbo"/>
</dbReference>
<feature type="domain" description="Desulfoferrodoxin N-terminal" evidence="14">
    <location>
        <begin position="2"/>
        <end position="37"/>
    </location>
</feature>
<feature type="binding site" evidence="12">
    <location>
        <position position="13"/>
    </location>
    <ligand>
        <name>Fe cation</name>
        <dbReference type="ChEBI" id="CHEBI:24875"/>
        <label>1</label>
    </ligand>
</feature>
<feature type="binding site" evidence="12">
    <location>
        <position position="10"/>
    </location>
    <ligand>
        <name>Fe cation</name>
        <dbReference type="ChEBI" id="CHEBI:24875"/>
        <label>1</label>
    </ligand>
</feature>
<dbReference type="STRING" id="1123380.SAMN02745199_0154"/>
<proteinExistence type="inferred from homology"/>
<dbReference type="Pfam" id="PF01880">
    <property type="entry name" value="Desulfoferrodox"/>
    <property type="match status" value="1"/>
</dbReference>
<dbReference type="PANTHER" id="PTHR36541">
    <property type="entry name" value="SUPEROXIDE REDUCTASE-RELATED"/>
    <property type="match status" value="1"/>
</dbReference>
<dbReference type="NCBIfam" id="TIGR00319">
    <property type="entry name" value="desulf_FeS4"/>
    <property type="match status" value="1"/>
</dbReference>
<dbReference type="Gene3D" id="2.20.28.100">
    <property type="entry name" value="Desulphoferrodoxin, N-terminal domain"/>
    <property type="match status" value="1"/>
</dbReference>
<feature type="binding site" evidence="12">
    <location>
        <position position="118"/>
    </location>
    <ligand>
        <name>Fe cation</name>
        <dbReference type="ChEBI" id="CHEBI:24875"/>
        <label>1</label>
    </ligand>
</feature>
<evidence type="ECO:0000256" key="2">
    <source>
        <dbReference type="ARBA" id="ARBA00005941"/>
    </source>
</evidence>
<evidence type="ECO:0000256" key="10">
    <source>
        <dbReference type="ARBA" id="ARBA00031398"/>
    </source>
</evidence>
<comment type="cofactor">
    <cofactor evidence="12">
        <name>Fe(2+)</name>
        <dbReference type="ChEBI" id="CHEBI:29033"/>
    </cofactor>
    <text evidence="12">Binds 1 Fe(2+) ion per subunit. The iron ion 2 is coordinated via four histidines and one cysteine residue.</text>
</comment>
<gene>
    <name evidence="15" type="ORF">SAMN02745199_0154</name>
</gene>
<feature type="binding site" evidence="12">
    <location>
        <position position="30"/>
    </location>
    <ligand>
        <name>Fe cation</name>
        <dbReference type="ChEBI" id="CHEBI:24875"/>
        <label>1</label>
    </ligand>
</feature>
<dbReference type="Proteomes" id="UP000242592">
    <property type="component" value="Unassembled WGS sequence"/>
</dbReference>
<evidence type="ECO:0000256" key="11">
    <source>
        <dbReference type="ARBA" id="ARBA00047448"/>
    </source>
</evidence>
<feature type="binding site" evidence="12">
    <location>
        <position position="70"/>
    </location>
    <ligand>
        <name>Fe cation</name>
        <dbReference type="ChEBI" id="CHEBI:24875"/>
        <label>1</label>
    </ligand>
</feature>
<dbReference type="SUPFAM" id="SSF49367">
    <property type="entry name" value="Superoxide reductase-like"/>
    <property type="match status" value="1"/>
</dbReference>
<name>A0A1M5QUI2_9BACT</name>
<evidence type="ECO:0000256" key="5">
    <source>
        <dbReference type="ARBA" id="ARBA00022448"/>
    </source>
</evidence>
<dbReference type="SUPFAM" id="SSF57802">
    <property type="entry name" value="Rubredoxin-like"/>
    <property type="match status" value="1"/>
</dbReference>
<dbReference type="CDD" id="cd00974">
    <property type="entry name" value="DSRD"/>
    <property type="match status" value="1"/>
</dbReference>
<evidence type="ECO:0000259" key="14">
    <source>
        <dbReference type="Pfam" id="PF06397"/>
    </source>
</evidence>
<sequence>MTKSGQVYKCEICGNIVEVIHAGEGILVCCGQSMTLLEEKTAESSQEKHVPFIQEVTEGYLVKVGENIFHPMEEKHYIEWIELVVDGMVFKKYLNPGDKPEVLFKVDKGKEVYAREYCNVHGLWRSK</sequence>
<dbReference type="InterPro" id="IPR004462">
    <property type="entry name" value="Desulfoferrodoxin_N"/>
</dbReference>
<evidence type="ECO:0000256" key="1">
    <source>
        <dbReference type="ARBA" id="ARBA00001973"/>
    </source>
</evidence>
<dbReference type="EC" id="1.15.1.2" evidence="3"/>
<comment type="catalytic activity">
    <reaction evidence="11">
        <text>reduced [rubredoxin] + superoxide + 2 H(+) = oxidized [rubredoxin] + H2O2</text>
        <dbReference type="Rhea" id="RHEA:21324"/>
        <dbReference type="Rhea" id="RHEA-COMP:10302"/>
        <dbReference type="Rhea" id="RHEA-COMP:10303"/>
        <dbReference type="ChEBI" id="CHEBI:15378"/>
        <dbReference type="ChEBI" id="CHEBI:16240"/>
        <dbReference type="ChEBI" id="CHEBI:18421"/>
        <dbReference type="ChEBI" id="CHEBI:29033"/>
        <dbReference type="ChEBI" id="CHEBI:29034"/>
        <dbReference type="EC" id="1.15.1.2"/>
    </reaction>
</comment>
<evidence type="ECO:0000256" key="6">
    <source>
        <dbReference type="ARBA" id="ARBA00022723"/>
    </source>
</evidence>
<comment type="cofactor">
    <cofactor evidence="1">
        <name>Cu(2+)</name>
        <dbReference type="ChEBI" id="CHEBI:29036"/>
    </cofactor>
</comment>
<evidence type="ECO:0000256" key="8">
    <source>
        <dbReference type="ARBA" id="ARBA00023004"/>
    </source>
</evidence>
<reference evidence="16" key="1">
    <citation type="submission" date="2016-11" db="EMBL/GenBank/DDBJ databases">
        <authorList>
            <person name="Varghese N."/>
            <person name="Submissions S."/>
        </authorList>
    </citation>
    <scope>NUCLEOTIDE SEQUENCE [LARGE SCALE GENOMIC DNA]</scope>
    <source>
        <strain evidence="16">DSM 15807</strain>
    </source>
</reference>
<evidence type="ECO:0000256" key="7">
    <source>
        <dbReference type="ARBA" id="ARBA00022982"/>
    </source>
</evidence>
<dbReference type="Gene3D" id="2.60.40.730">
    <property type="entry name" value="SOR catalytic domain"/>
    <property type="match status" value="1"/>
</dbReference>
<dbReference type="OrthoDB" id="9814936at2"/>
<feature type="binding site" evidence="12">
    <location>
        <position position="49"/>
    </location>
    <ligand>
        <name>Fe cation</name>
        <dbReference type="ChEBI" id="CHEBI:24875"/>
        <label>2</label>
        <note>catalytic</note>
    </ligand>
</feature>
<comment type="similarity">
    <text evidence="2">Belongs to the desulfoferrodoxin family.</text>
</comment>
<accession>A0A1M5QUI2</accession>
<evidence type="ECO:0000313" key="16">
    <source>
        <dbReference type="Proteomes" id="UP000242592"/>
    </source>
</evidence>
<dbReference type="NCBIfam" id="TIGR00332">
    <property type="entry name" value="neela_ferrous"/>
    <property type="match status" value="1"/>
</dbReference>